<name>M2QXZ6_CERS8</name>
<accession>M2QXZ6</accession>
<evidence type="ECO:0000313" key="2">
    <source>
        <dbReference type="Proteomes" id="UP000016930"/>
    </source>
</evidence>
<sequence length="259" mass="29719">MLSAMAAPLKEICVSFERYKIDQKLGEVLGGFSSTLETLRARSCTLNGFNVRFARLESLELETEAPLDITSLARVSPAVRDLRVDISLNWVELEWLSIRASNLQAQPSLNMSLRTIRGHVLAHLVMLLARAIDVTQLELVICFPIDRYMWDCPMITHAVLELLKTMSLNNRSVTVTQLDIRLYRPYHTIPMKWAHHEDPMLLYFRDRLDILGFARNVADILPALTKLTVYVDYVSVTDWDVEREFDGAVALKQTSWRQL</sequence>
<dbReference type="Proteomes" id="UP000016930">
    <property type="component" value="Unassembled WGS sequence"/>
</dbReference>
<dbReference type="OrthoDB" id="10612643at2759"/>
<reference evidence="1 2" key="1">
    <citation type="journal article" date="2012" name="Proc. Natl. Acad. Sci. U.S.A.">
        <title>Comparative genomics of Ceriporiopsis subvermispora and Phanerochaete chrysosporium provide insight into selective ligninolysis.</title>
        <authorList>
            <person name="Fernandez-Fueyo E."/>
            <person name="Ruiz-Duenas F.J."/>
            <person name="Ferreira P."/>
            <person name="Floudas D."/>
            <person name="Hibbett D.S."/>
            <person name="Canessa P."/>
            <person name="Larrondo L.F."/>
            <person name="James T.Y."/>
            <person name="Seelenfreund D."/>
            <person name="Lobos S."/>
            <person name="Polanco R."/>
            <person name="Tello M."/>
            <person name="Honda Y."/>
            <person name="Watanabe T."/>
            <person name="Watanabe T."/>
            <person name="Ryu J.S."/>
            <person name="Kubicek C.P."/>
            <person name="Schmoll M."/>
            <person name="Gaskell J."/>
            <person name="Hammel K.E."/>
            <person name="St John F.J."/>
            <person name="Vanden Wymelenberg A."/>
            <person name="Sabat G."/>
            <person name="Splinter BonDurant S."/>
            <person name="Syed K."/>
            <person name="Yadav J.S."/>
            <person name="Doddapaneni H."/>
            <person name="Subramanian V."/>
            <person name="Lavin J.L."/>
            <person name="Oguiza J.A."/>
            <person name="Perez G."/>
            <person name="Pisabarro A.G."/>
            <person name="Ramirez L."/>
            <person name="Santoyo F."/>
            <person name="Master E."/>
            <person name="Coutinho P.M."/>
            <person name="Henrissat B."/>
            <person name="Lombard V."/>
            <person name="Magnuson J.K."/>
            <person name="Kuees U."/>
            <person name="Hori C."/>
            <person name="Igarashi K."/>
            <person name="Samejima M."/>
            <person name="Held B.W."/>
            <person name="Barry K.W."/>
            <person name="LaButti K.M."/>
            <person name="Lapidus A."/>
            <person name="Lindquist E.A."/>
            <person name="Lucas S.M."/>
            <person name="Riley R."/>
            <person name="Salamov A.A."/>
            <person name="Hoffmeister D."/>
            <person name="Schwenk D."/>
            <person name="Hadar Y."/>
            <person name="Yarden O."/>
            <person name="de Vries R.P."/>
            <person name="Wiebenga A."/>
            <person name="Stenlid J."/>
            <person name="Eastwood D."/>
            <person name="Grigoriev I.V."/>
            <person name="Berka R.M."/>
            <person name="Blanchette R.A."/>
            <person name="Kersten P."/>
            <person name="Martinez A.T."/>
            <person name="Vicuna R."/>
            <person name="Cullen D."/>
        </authorList>
    </citation>
    <scope>NUCLEOTIDE SEQUENCE [LARGE SCALE GENOMIC DNA]</scope>
    <source>
        <strain evidence="1 2">B</strain>
    </source>
</reference>
<dbReference type="HOGENOM" id="CLU_1073626_0_0_1"/>
<keyword evidence="2" id="KW-1185">Reference proteome</keyword>
<gene>
    <name evidence="1" type="ORF">CERSUDRAFT_127418</name>
</gene>
<dbReference type="EMBL" id="KB445819">
    <property type="protein sequence ID" value="EMD31396.1"/>
    <property type="molecule type" value="Genomic_DNA"/>
</dbReference>
<proteinExistence type="predicted"/>
<protein>
    <submittedName>
        <fullName evidence="1">Uncharacterized protein</fullName>
    </submittedName>
</protein>
<dbReference type="AlphaFoldDB" id="M2QXZ6"/>
<organism evidence="1 2">
    <name type="scientific">Ceriporiopsis subvermispora (strain B)</name>
    <name type="common">White-rot fungus</name>
    <name type="synonym">Gelatoporia subvermispora</name>
    <dbReference type="NCBI Taxonomy" id="914234"/>
    <lineage>
        <taxon>Eukaryota</taxon>
        <taxon>Fungi</taxon>
        <taxon>Dikarya</taxon>
        <taxon>Basidiomycota</taxon>
        <taxon>Agaricomycotina</taxon>
        <taxon>Agaricomycetes</taxon>
        <taxon>Polyporales</taxon>
        <taxon>Gelatoporiaceae</taxon>
        <taxon>Gelatoporia</taxon>
    </lineage>
</organism>
<evidence type="ECO:0000313" key="1">
    <source>
        <dbReference type="EMBL" id="EMD31396.1"/>
    </source>
</evidence>